<dbReference type="Proteomes" id="UP001054889">
    <property type="component" value="Unassembled WGS sequence"/>
</dbReference>
<comment type="caution">
    <text evidence="1">The sequence shown here is derived from an EMBL/GenBank/DDBJ whole genome shotgun (WGS) entry which is preliminary data.</text>
</comment>
<evidence type="ECO:0000313" key="1">
    <source>
        <dbReference type="EMBL" id="GJM97639.1"/>
    </source>
</evidence>
<keyword evidence="2" id="KW-1185">Reference proteome</keyword>
<gene>
    <name evidence="1" type="primary">ga14579</name>
    <name evidence="1" type="ORF">PR202_ga14579</name>
</gene>
<reference evidence="1" key="2">
    <citation type="submission" date="2021-12" db="EMBL/GenBank/DDBJ databases">
        <title>Resequencing data analysis of finger millet.</title>
        <authorList>
            <person name="Hatakeyama M."/>
            <person name="Aluri S."/>
            <person name="Balachadran M.T."/>
            <person name="Sivarajan S.R."/>
            <person name="Poveda L."/>
            <person name="Shimizu-Inatsugi R."/>
            <person name="Schlapbach R."/>
            <person name="Sreeman S.M."/>
            <person name="Shimizu K.K."/>
        </authorList>
    </citation>
    <scope>NUCLEOTIDE SEQUENCE</scope>
</reference>
<dbReference type="EMBL" id="BQKI01000007">
    <property type="protein sequence ID" value="GJM97639.1"/>
    <property type="molecule type" value="Genomic_DNA"/>
</dbReference>
<name>A0AAV5CHX2_ELECO</name>
<reference evidence="1" key="1">
    <citation type="journal article" date="2018" name="DNA Res.">
        <title>Multiple hybrid de novo genome assembly of finger millet, an orphan allotetraploid crop.</title>
        <authorList>
            <person name="Hatakeyama M."/>
            <person name="Aluri S."/>
            <person name="Balachadran M.T."/>
            <person name="Sivarajan S.R."/>
            <person name="Patrignani A."/>
            <person name="Gruter S."/>
            <person name="Poveda L."/>
            <person name="Shimizu-Inatsugi R."/>
            <person name="Baeten J."/>
            <person name="Francoijs K.J."/>
            <person name="Nataraja K.N."/>
            <person name="Reddy Y.A.N."/>
            <person name="Phadnis S."/>
            <person name="Ravikumar R.L."/>
            <person name="Schlapbach R."/>
            <person name="Sreeman S.M."/>
            <person name="Shimizu K.K."/>
        </authorList>
    </citation>
    <scope>NUCLEOTIDE SEQUENCE</scope>
</reference>
<protein>
    <submittedName>
        <fullName evidence="1">Uncharacterized protein</fullName>
    </submittedName>
</protein>
<accession>A0AAV5CHX2</accession>
<evidence type="ECO:0000313" key="2">
    <source>
        <dbReference type="Proteomes" id="UP001054889"/>
    </source>
</evidence>
<proteinExistence type="predicted"/>
<sequence length="86" mass="8799">MGMIHRGGHSSRGSDLEITLICQSLTTGGHYRLVTAFVAALLTSPDVGAGEGGIPLENVSAHWTSSMVAATALGRRRGCHAAVPAS</sequence>
<dbReference type="AlphaFoldDB" id="A0AAV5CHX2"/>
<organism evidence="1 2">
    <name type="scientific">Eleusine coracana subsp. coracana</name>
    <dbReference type="NCBI Taxonomy" id="191504"/>
    <lineage>
        <taxon>Eukaryota</taxon>
        <taxon>Viridiplantae</taxon>
        <taxon>Streptophyta</taxon>
        <taxon>Embryophyta</taxon>
        <taxon>Tracheophyta</taxon>
        <taxon>Spermatophyta</taxon>
        <taxon>Magnoliopsida</taxon>
        <taxon>Liliopsida</taxon>
        <taxon>Poales</taxon>
        <taxon>Poaceae</taxon>
        <taxon>PACMAD clade</taxon>
        <taxon>Chloridoideae</taxon>
        <taxon>Cynodonteae</taxon>
        <taxon>Eleusininae</taxon>
        <taxon>Eleusine</taxon>
    </lineage>
</organism>